<dbReference type="Pfam" id="PF01965">
    <property type="entry name" value="DJ-1_PfpI"/>
    <property type="match status" value="1"/>
</dbReference>
<organism evidence="3 4">
    <name type="scientific">Camelimonas fluminis</name>
    <dbReference type="NCBI Taxonomy" id="1576911"/>
    <lineage>
        <taxon>Bacteria</taxon>
        <taxon>Pseudomonadati</taxon>
        <taxon>Pseudomonadota</taxon>
        <taxon>Alphaproteobacteria</taxon>
        <taxon>Hyphomicrobiales</taxon>
        <taxon>Chelatococcaceae</taxon>
        <taxon>Camelimonas</taxon>
    </lineage>
</organism>
<dbReference type="InterPro" id="IPR052158">
    <property type="entry name" value="INH-QAR"/>
</dbReference>
<feature type="compositionally biased region" description="Basic and acidic residues" evidence="1">
    <location>
        <begin position="398"/>
        <end position="409"/>
    </location>
</feature>
<dbReference type="RefSeq" id="WP_191320233.1">
    <property type="nucleotide sequence ID" value="NZ_BNCG01000015.1"/>
</dbReference>
<dbReference type="SUPFAM" id="SSF52317">
    <property type="entry name" value="Class I glutamine amidotransferase-like"/>
    <property type="match status" value="1"/>
</dbReference>
<dbReference type="PANTHER" id="PTHR43130">
    <property type="entry name" value="ARAC-FAMILY TRANSCRIPTIONAL REGULATOR"/>
    <property type="match status" value="1"/>
</dbReference>
<evidence type="ECO:0000256" key="1">
    <source>
        <dbReference type="SAM" id="MobiDB-lite"/>
    </source>
</evidence>
<keyword evidence="4" id="KW-1185">Reference proteome</keyword>
<comment type="caution">
    <text evidence="3">The sequence shown here is derived from an EMBL/GenBank/DDBJ whole genome shotgun (WGS) entry which is preliminary data.</text>
</comment>
<dbReference type="PANTHER" id="PTHR43130:SF3">
    <property type="entry name" value="HTH-TYPE TRANSCRIPTIONAL REGULATOR RV1931C"/>
    <property type="match status" value="1"/>
</dbReference>
<sequence length="409" mass="43668">MSTSRVIRAVAALVILSLAGFAGWIWSLPSTTGAFKAPPVPQAETDAMLASLRPVKRPRPLVAVIGLNDATETTDYLLPTSILRRANVADVVMLATSPGVVKLYPALAVEPDATVAQFDAAHPEGADYVIVPAMSRDDDPAVMAWLRNQSDRGATIVGVCAGAKVVAAAGLLDGRSATTHWYYLNEMLRRSPTIRYVADRRMVSSGNVVTTTGISASMPMMLTLVEAIAGRARAETTARDLGVGQWSAQHASSAFRLTRPFVTTVLANRLAFWNHETFGLQLEPGADEASLALVADAWSRTYRSRVVAYATATDRVQTRNGVRIVPDQTTGRWPGSQRISAFPDLKPADALDRTLDMIAARHGESAASVVAMQLEYPRPAPTGDLPGQRAAPTGSDDPSGRKEPLGVTQ</sequence>
<name>A0ABV7ULK1_9HYPH</name>
<evidence type="ECO:0000313" key="4">
    <source>
        <dbReference type="Proteomes" id="UP001595704"/>
    </source>
</evidence>
<dbReference type="InterPro" id="IPR002818">
    <property type="entry name" value="DJ-1/PfpI"/>
</dbReference>
<gene>
    <name evidence="3" type="ORF">ACFONL_16410</name>
</gene>
<accession>A0ABV7ULK1</accession>
<feature type="domain" description="DJ-1/PfpI" evidence="2">
    <location>
        <begin position="64"/>
        <end position="226"/>
    </location>
</feature>
<evidence type="ECO:0000313" key="3">
    <source>
        <dbReference type="EMBL" id="MFC3638924.1"/>
    </source>
</evidence>
<protein>
    <submittedName>
        <fullName evidence="3">DJ-1/PfpI family protein</fullName>
    </submittedName>
</protein>
<evidence type="ECO:0000259" key="2">
    <source>
        <dbReference type="Pfam" id="PF01965"/>
    </source>
</evidence>
<dbReference type="Gene3D" id="3.40.50.880">
    <property type="match status" value="1"/>
</dbReference>
<proteinExistence type="predicted"/>
<feature type="region of interest" description="Disordered" evidence="1">
    <location>
        <begin position="375"/>
        <end position="409"/>
    </location>
</feature>
<dbReference type="Proteomes" id="UP001595704">
    <property type="component" value="Unassembled WGS sequence"/>
</dbReference>
<reference evidence="4" key="1">
    <citation type="journal article" date="2019" name="Int. J. Syst. Evol. Microbiol.">
        <title>The Global Catalogue of Microorganisms (GCM) 10K type strain sequencing project: providing services to taxonomists for standard genome sequencing and annotation.</title>
        <authorList>
            <consortium name="The Broad Institute Genomics Platform"/>
            <consortium name="The Broad Institute Genome Sequencing Center for Infectious Disease"/>
            <person name="Wu L."/>
            <person name="Ma J."/>
        </authorList>
    </citation>
    <scope>NUCLEOTIDE SEQUENCE [LARGE SCALE GENOMIC DNA]</scope>
    <source>
        <strain evidence="4">KCTC 42282</strain>
    </source>
</reference>
<dbReference type="EMBL" id="JBHRYC010000082">
    <property type="protein sequence ID" value="MFC3638924.1"/>
    <property type="molecule type" value="Genomic_DNA"/>
</dbReference>
<dbReference type="InterPro" id="IPR029062">
    <property type="entry name" value="Class_I_gatase-like"/>
</dbReference>